<accession>A0A9X2L524</accession>
<dbReference type="SUPFAM" id="SSF56574">
    <property type="entry name" value="Serpins"/>
    <property type="match status" value="1"/>
</dbReference>
<dbReference type="GO" id="GO:0005615">
    <property type="term" value="C:extracellular space"/>
    <property type="evidence" value="ECO:0007669"/>
    <property type="project" value="InterPro"/>
</dbReference>
<comment type="similarity">
    <text evidence="1">Belongs to the serpin family.</text>
</comment>
<evidence type="ECO:0000259" key="3">
    <source>
        <dbReference type="SMART" id="SM00093"/>
    </source>
</evidence>
<dbReference type="SMART" id="SM00093">
    <property type="entry name" value="SERPIN"/>
    <property type="match status" value="1"/>
</dbReference>
<evidence type="ECO:0000256" key="2">
    <source>
        <dbReference type="SAM" id="SignalP"/>
    </source>
</evidence>
<reference evidence="4" key="1">
    <citation type="submission" date="2022-06" db="EMBL/GenBank/DDBJ databases">
        <title>Gracilimonas sp. CAU 1638 isolated from sea sediment.</title>
        <authorList>
            <person name="Kim W."/>
        </authorList>
    </citation>
    <scope>NUCLEOTIDE SEQUENCE</scope>
    <source>
        <strain evidence="4">CAU 1638</strain>
    </source>
</reference>
<dbReference type="Pfam" id="PF00079">
    <property type="entry name" value="Serpin"/>
    <property type="match status" value="1"/>
</dbReference>
<dbReference type="InterPro" id="IPR036186">
    <property type="entry name" value="Serpin_sf"/>
</dbReference>
<evidence type="ECO:0000256" key="1">
    <source>
        <dbReference type="RuleBase" id="RU000411"/>
    </source>
</evidence>
<dbReference type="InterPro" id="IPR023796">
    <property type="entry name" value="Serpin_dom"/>
</dbReference>
<dbReference type="InterPro" id="IPR000215">
    <property type="entry name" value="Serpin_fam"/>
</dbReference>
<name>A0A9X2L524_9BACT</name>
<feature type="domain" description="Serpin" evidence="3">
    <location>
        <begin position="54"/>
        <end position="411"/>
    </location>
</feature>
<dbReference type="Gene3D" id="2.30.39.10">
    <property type="entry name" value="Alpha-1-antitrypsin, domain 1"/>
    <property type="match status" value="1"/>
</dbReference>
<dbReference type="InterPro" id="IPR042185">
    <property type="entry name" value="Serpin_sf_2"/>
</dbReference>
<proteinExistence type="inferred from homology"/>
<dbReference type="Proteomes" id="UP001139125">
    <property type="component" value="Unassembled WGS sequence"/>
</dbReference>
<dbReference type="Gene3D" id="3.30.497.10">
    <property type="entry name" value="Antithrombin, subunit I, domain 2"/>
    <property type="match status" value="1"/>
</dbReference>
<gene>
    <name evidence="4" type="ORF">NM125_09605</name>
</gene>
<keyword evidence="2" id="KW-0732">Signal</keyword>
<dbReference type="InterPro" id="IPR023795">
    <property type="entry name" value="Serpin_CS"/>
</dbReference>
<evidence type="ECO:0000313" key="5">
    <source>
        <dbReference type="Proteomes" id="UP001139125"/>
    </source>
</evidence>
<dbReference type="CDD" id="cd19588">
    <property type="entry name" value="serpin_miropin-like"/>
    <property type="match status" value="1"/>
</dbReference>
<dbReference type="EMBL" id="JANDBC010000001">
    <property type="protein sequence ID" value="MCP9291828.1"/>
    <property type="molecule type" value="Genomic_DNA"/>
</dbReference>
<feature type="signal peptide" evidence="2">
    <location>
        <begin position="1"/>
        <end position="23"/>
    </location>
</feature>
<dbReference type="PANTHER" id="PTHR11461:SF211">
    <property type="entry name" value="GH10112P-RELATED"/>
    <property type="match status" value="1"/>
</dbReference>
<comment type="caution">
    <text evidence="4">The sequence shown here is derived from an EMBL/GenBank/DDBJ whole genome shotgun (WGS) entry which is preliminary data.</text>
</comment>
<keyword evidence="5" id="KW-1185">Reference proteome</keyword>
<organism evidence="4 5">
    <name type="scientific">Gracilimonas sediminicola</name>
    <dbReference type="NCBI Taxonomy" id="2952158"/>
    <lineage>
        <taxon>Bacteria</taxon>
        <taxon>Pseudomonadati</taxon>
        <taxon>Balneolota</taxon>
        <taxon>Balneolia</taxon>
        <taxon>Balneolales</taxon>
        <taxon>Balneolaceae</taxon>
        <taxon>Gracilimonas</taxon>
    </lineage>
</organism>
<sequence length="413" mass="46348">MRPNRLLSFLLIAVFLIPLSCTTDVTGPNPNGELPRELSAAEKKLVEDGQSFGFNVFKSTVASDSSENIFISPLSISVALGMTMNGAEGETFEQMRETLTFQGLSQEEINQGYQSLIKLLTEADPKVKMQIANSVWSRDGFPVEESFTNTLGEYFDATTRELDFNDPKSVDVINDWVKGNTNGLIEKIIDGQIPPEMVMYLINAIYFQGDWTYQFDKDQTRERSFNLEGGGEVRVDMMSQERLFNITMNEEVHMIDLPYGDSLFSMTVMMPADEEKSIDEFISQDLSKENFDSWISGLNGRDMPLNLPKFELSYKVEMKDILKSMGMEVPFEEGQADFSGINPDAPLFISEVKHKTYVKVDEKGTEAAAVTSVGVGVTSMPQTFSVDRPFVFMIREHNSGAILFMGKVKNPKL</sequence>
<dbReference type="GO" id="GO:0004867">
    <property type="term" value="F:serine-type endopeptidase inhibitor activity"/>
    <property type="evidence" value="ECO:0007669"/>
    <property type="project" value="InterPro"/>
</dbReference>
<evidence type="ECO:0000313" key="4">
    <source>
        <dbReference type="EMBL" id="MCP9291828.1"/>
    </source>
</evidence>
<dbReference type="InterPro" id="IPR042178">
    <property type="entry name" value="Serpin_sf_1"/>
</dbReference>
<dbReference type="AlphaFoldDB" id="A0A9X2L524"/>
<protein>
    <submittedName>
        <fullName evidence="4">Serpin family protein</fullName>
    </submittedName>
</protein>
<dbReference type="PANTHER" id="PTHR11461">
    <property type="entry name" value="SERINE PROTEASE INHIBITOR, SERPIN"/>
    <property type="match status" value="1"/>
</dbReference>
<dbReference type="RefSeq" id="WP_255134690.1">
    <property type="nucleotide sequence ID" value="NZ_JANDBC010000001.1"/>
</dbReference>
<dbReference type="PROSITE" id="PS00284">
    <property type="entry name" value="SERPIN"/>
    <property type="match status" value="1"/>
</dbReference>
<feature type="chain" id="PRO_5040930315" evidence="2">
    <location>
        <begin position="24"/>
        <end position="413"/>
    </location>
</feature>